<dbReference type="Proteomes" id="UP000467840">
    <property type="component" value="Unassembled WGS sequence"/>
</dbReference>
<evidence type="ECO:0000313" key="5">
    <source>
        <dbReference type="Proteomes" id="UP000467840"/>
    </source>
</evidence>
<comment type="caution">
    <text evidence="4">The sequence shown here is derived from an EMBL/GenBank/DDBJ whole genome shotgun (WGS) entry which is preliminary data.</text>
</comment>
<dbReference type="InterPro" id="IPR049381">
    <property type="entry name" value="UbiD-like_C"/>
</dbReference>
<dbReference type="InterPro" id="IPR049383">
    <property type="entry name" value="UbiD-like_N"/>
</dbReference>
<dbReference type="Pfam" id="PF01977">
    <property type="entry name" value="UbiD"/>
    <property type="match status" value="1"/>
</dbReference>
<dbReference type="GO" id="GO:0005829">
    <property type="term" value="C:cytosol"/>
    <property type="evidence" value="ECO:0007669"/>
    <property type="project" value="TreeGrafter"/>
</dbReference>
<dbReference type="AlphaFoldDB" id="A0A6A6K021"/>
<dbReference type="Pfam" id="PF20696">
    <property type="entry name" value="UbiD_C"/>
    <property type="match status" value="1"/>
</dbReference>
<evidence type="ECO:0000259" key="3">
    <source>
        <dbReference type="Pfam" id="PF20696"/>
    </source>
</evidence>
<keyword evidence="5" id="KW-1185">Reference proteome</keyword>
<feature type="domain" description="3-octaprenyl-4-hydroxybenzoate carboxy-lyase-like Rift-related" evidence="1">
    <location>
        <begin position="125"/>
        <end position="251"/>
    </location>
</feature>
<evidence type="ECO:0000259" key="1">
    <source>
        <dbReference type="Pfam" id="PF01977"/>
    </source>
</evidence>
<sequence>MSFVDLREFVRFLEARGCFVHVQGEVSSVFEITEIHRRLVATQGPAVLFKNVVTEHGPCSIPVLVNLFGTLERVALGLGVEPCGLRGIGELLAFLRSPTPPESFRDLLSMVPMLRNVVAARTRVVKKAPCHEVIMVDDDVDLRKLPIQTCWPGEPAPLITWPIVVTRGPSSSREDNFNLGVYRMQVVSKNSTIMRWLRHRGGAQQYRRWVKEGKGDFPAAVVIGSDPATLISAVAPVPDTISEYQFAGVVSADELLEEGPYGDHTGYYNSVERFPKFTVKAITMRSSPMYMSTFTGRPPDECSVLGEVLTELLIPMLKLQYPEVTDFWLPPEGCSYRVAVVSMKKAYPGHARRIVMGILSYLRQFLYVKFVIVVDEDICARDWKDVIWAMSTRMDPARDTMVIERSPIDYLDFASPEEGLGSKVGFDATNKIYPETTRSWGVPLKMSEDIAEKVTSRWAEYGFTD</sequence>
<proteinExistence type="predicted"/>
<organism evidence="4 5">
    <name type="scientific">Hevea brasiliensis</name>
    <name type="common">Para rubber tree</name>
    <name type="synonym">Siphonia brasiliensis</name>
    <dbReference type="NCBI Taxonomy" id="3981"/>
    <lineage>
        <taxon>Eukaryota</taxon>
        <taxon>Viridiplantae</taxon>
        <taxon>Streptophyta</taxon>
        <taxon>Embryophyta</taxon>
        <taxon>Tracheophyta</taxon>
        <taxon>Spermatophyta</taxon>
        <taxon>Magnoliopsida</taxon>
        <taxon>eudicotyledons</taxon>
        <taxon>Gunneridae</taxon>
        <taxon>Pentapetalae</taxon>
        <taxon>rosids</taxon>
        <taxon>fabids</taxon>
        <taxon>Malpighiales</taxon>
        <taxon>Euphorbiaceae</taxon>
        <taxon>Crotonoideae</taxon>
        <taxon>Micrandreae</taxon>
        <taxon>Hevea</taxon>
    </lineage>
</organism>
<gene>
    <name evidence="4" type="ORF">GH714_042995</name>
</gene>
<reference evidence="4 5" key="1">
    <citation type="journal article" date="2020" name="Mol. Plant">
        <title>The Chromosome-Based Rubber Tree Genome Provides New Insights into Spurge Genome Evolution and Rubber Biosynthesis.</title>
        <authorList>
            <person name="Liu J."/>
            <person name="Shi C."/>
            <person name="Shi C.C."/>
            <person name="Li W."/>
            <person name="Zhang Q.J."/>
            <person name="Zhang Y."/>
            <person name="Li K."/>
            <person name="Lu H.F."/>
            <person name="Shi C."/>
            <person name="Zhu S.T."/>
            <person name="Xiao Z.Y."/>
            <person name="Nan H."/>
            <person name="Yue Y."/>
            <person name="Zhu X.G."/>
            <person name="Wu Y."/>
            <person name="Hong X.N."/>
            <person name="Fan G.Y."/>
            <person name="Tong Y."/>
            <person name="Zhang D."/>
            <person name="Mao C.L."/>
            <person name="Liu Y.L."/>
            <person name="Hao S.J."/>
            <person name="Liu W.Q."/>
            <person name="Lv M.Q."/>
            <person name="Zhang H.B."/>
            <person name="Liu Y."/>
            <person name="Hu-Tang G.R."/>
            <person name="Wang J.P."/>
            <person name="Wang J.H."/>
            <person name="Sun Y.H."/>
            <person name="Ni S.B."/>
            <person name="Chen W.B."/>
            <person name="Zhang X.C."/>
            <person name="Jiao Y.N."/>
            <person name="Eichler E.E."/>
            <person name="Li G.H."/>
            <person name="Liu X."/>
            <person name="Gao L.Z."/>
        </authorList>
    </citation>
    <scope>NUCLEOTIDE SEQUENCE [LARGE SCALE GENOMIC DNA]</scope>
    <source>
        <strain evidence="5">cv. GT1</strain>
        <tissue evidence="4">Leaf</tissue>
    </source>
</reference>
<dbReference type="EMBL" id="JAAGAX010000511">
    <property type="protein sequence ID" value="KAF2282171.1"/>
    <property type="molecule type" value="Genomic_DNA"/>
</dbReference>
<evidence type="ECO:0000313" key="4">
    <source>
        <dbReference type="EMBL" id="KAF2282171.1"/>
    </source>
</evidence>
<name>A0A6A6K021_HEVBR</name>
<feature type="domain" description="3-octaprenyl-4-hydroxybenzoate carboxy-lyase-like N-terminal" evidence="2">
    <location>
        <begin position="11"/>
        <end position="91"/>
    </location>
</feature>
<dbReference type="InterPro" id="IPR002830">
    <property type="entry name" value="UbiD"/>
</dbReference>
<evidence type="ECO:0008006" key="6">
    <source>
        <dbReference type="Google" id="ProtNLM"/>
    </source>
</evidence>
<dbReference type="SUPFAM" id="SSF143968">
    <property type="entry name" value="UbiD C-terminal domain-like"/>
    <property type="match status" value="1"/>
</dbReference>
<dbReference type="Gene3D" id="3.40.1670.10">
    <property type="entry name" value="UbiD C-terminal domain-like"/>
    <property type="match status" value="1"/>
</dbReference>
<dbReference type="InterPro" id="IPR048304">
    <property type="entry name" value="UbiD_Rift_dom"/>
</dbReference>
<evidence type="ECO:0000259" key="2">
    <source>
        <dbReference type="Pfam" id="PF20695"/>
    </source>
</evidence>
<dbReference type="SUPFAM" id="SSF50475">
    <property type="entry name" value="FMN-binding split barrel"/>
    <property type="match status" value="1"/>
</dbReference>
<dbReference type="PANTHER" id="PTHR30108">
    <property type="entry name" value="3-OCTAPRENYL-4-HYDROXYBENZOATE CARBOXY-LYASE-RELATED"/>
    <property type="match status" value="1"/>
</dbReference>
<dbReference type="GO" id="GO:0006744">
    <property type="term" value="P:ubiquinone biosynthetic process"/>
    <property type="evidence" value="ECO:0007669"/>
    <property type="project" value="TreeGrafter"/>
</dbReference>
<protein>
    <recommendedName>
        <fullName evidence="6">UbiD family decarboxylase</fullName>
    </recommendedName>
</protein>
<dbReference type="FunFam" id="3.40.1670.10:FF:000001">
    <property type="entry name" value="3-octaprenyl-4-hydroxybenzoate carboxy-lyase"/>
    <property type="match status" value="1"/>
</dbReference>
<dbReference type="Gene3D" id="1.20.5.570">
    <property type="entry name" value="Single helix bin"/>
    <property type="match status" value="1"/>
</dbReference>
<accession>A0A6A6K021</accession>
<dbReference type="Pfam" id="PF20695">
    <property type="entry name" value="UbiD_N"/>
    <property type="match status" value="1"/>
</dbReference>
<dbReference type="PANTHER" id="PTHR30108:SF17">
    <property type="entry name" value="FERULIC ACID DECARBOXYLASE 1"/>
    <property type="match status" value="1"/>
</dbReference>
<feature type="domain" description="3-octaprenyl-4-hydroxybenzoate carboxy-lyase-like C-terminal" evidence="3">
    <location>
        <begin position="304"/>
        <end position="428"/>
    </location>
</feature>
<dbReference type="GO" id="GO:0008694">
    <property type="term" value="F:4-hydroxy-3-polyprenylbenzoate decarboxylase activity"/>
    <property type="evidence" value="ECO:0007669"/>
    <property type="project" value="TreeGrafter"/>
</dbReference>